<keyword evidence="2" id="KW-1185">Reference proteome</keyword>
<dbReference type="RefSeq" id="WP_166104761.1">
    <property type="nucleotide sequence ID" value="NZ_JAADJT010000006.1"/>
</dbReference>
<organism evidence="1 2">
    <name type="scientific">Duganella aceris</name>
    <dbReference type="NCBI Taxonomy" id="2703883"/>
    <lineage>
        <taxon>Bacteria</taxon>
        <taxon>Pseudomonadati</taxon>
        <taxon>Pseudomonadota</taxon>
        <taxon>Betaproteobacteria</taxon>
        <taxon>Burkholderiales</taxon>
        <taxon>Oxalobacteraceae</taxon>
        <taxon>Telluria group</taxon>
        <taxon>Duganella</taxon>
    </lineage>
</organism>
<reference evidence="1 2" key="1">
    <citation type="submission" date="2020-01" db="EMBL/GenBank/DDBJ databases">
        <authorList>
            <person name="Lee S.D."/>
        </authorList>
    </citation>
    <scope>NUCLEOTIDE SEQUENCE [LARGE SCALE GENOMIC DNA]</scope>
    <source>
        <strain evidence="1 2">SAP-35</strain>
    </source>
</reference>
<protein>
    <submittedName>
        <fullName evidence="1">Uncharacterized protein</fullName>
    </submittedName>
</protein>
<sequence length="248" mass="26794">MHKLISELRRLYLLNDQRYDDESLGWHLSGETTLSVDLANAAGMTRALVIDFHKTPNEQHWTRLCEVANALQTELGLPAPAVSVSGGTSYGLWLSLASPIPTEQARAFLALLHMAYFKDEQIDLNRTAVELPPCLHHATGLWGAFINPGMGASFADELGLEMQPPIAAQTAFLEGLQSIGDAEFAKALNLLQQKQAAAPAPAPAAAPRAATAIPPTEGLLLKDATLEDIIAHLHAMNIEPTFRHLLKG</sequence>
<name>A0ABX0FM54_9BURK</name>
<comment type="caution">
    <text evidence="1">The sequence shown here is derived from an EMBL/GenBank/DDBJ whole genome shotgun (WGS) entry which is preliminary data.</text>
</comment>
<dbReference type="Proteomes" id="UP000666369">
    <property type="component" value="Unassembled WGS sequence"/>
</dbReference>
<accession>A0ABX0FM54</accession>
<proteinExistence type="predicted"/>
<reference evidence="2" key="2">
    <citation type="submission" date="2023-07" db="EMBL/GenBank/DDBJ databases">
        <title>Duganella aceri sp. nov., isolated from tree sap.</title>
        <authorList>
            <person name="Kim I.S."/>
        </authorList>
    </citation>
    <scope>NUCLEOTIDE SEQUENCE [LARGE SCALE GENOMIC DNA]</scope>
    <source>
        <strain evidence="2">SAP-35</strain>
    </source>
</reference>
<evidence type="ECO:0000313" key="2">
    <source>
        <dbReference type="Proteomes" id="UP000666369"/>
    </source>
</evidence>
<dbReference type="EMBL" id="JAADJT010000006">
    <property type="protein sequence ID" value="NGZ85691.1"/>
    <property type="molecule type" value="Genomic_DNA"/>
</dbReference>
<evidence type="ECO:0000313" key="1">
    <source>
        <dbReference type="EMBL" id="NGZ85691.1"/>
    </source>
</evidence>
<gene>
    <name evidence="1" type="ORF">GW587_15710</name>
</gene>